<keyword evidence="5" id="KW-0963">Cytoplasm</keyword>
<sequence length="153" mass="16549">MTTTAKIHVPDETASTALAQTLAPHLRAGDIVMLDGALAAGKTFFTRALGLALGTDDPVTSPTYTIANIYDLPRGNLIHIDAYRLKNEREFHNLGLEDDMERAITVIEWGARLGDAFPEALSIRIDLANGETARSYTVTATDARWAPVLEALA</sequence>
<evidence type="ECO:0000256" key="8">
    <source>
        <dbReference type="ARBA" id="ARBA00022741"/>
    </source>
</evidence>
<organism evidence="14 15">
    <name type="scientific">Celeribacter arenosi</name>
    <dbReference type="NCBI Taxonomy" id="792649"/>
    <lineage>
        <taxon>Bacteria</taxon>
        <taxon>Pseudomonadati</taxon>
        <taxon>Pseudomonadota</taxon>
        <taxon>Alphaproteobacteria</taxon>
        <taxon>Rhodobacterales</taxon>
        <taxon>Roseobacteraceae</taxon>
        <taxon>Celeribacter</taxon>
    </lineage>
</organism>
<keyword evidence="7" id="KW-0479">Metal-binding</keyword>
<evidence type="ECO:0000256" key="7">
    <source>
        <dbReference type="ARBA" id="ARBA00022723"/>
    </source>
</evidence>
<evidence type="ECO:0000256" key="1">
    <source>
        <dbReference type="ARBA" id="ARBA00001947"/>
    </source>
</evidence>
<dbReference type="NCBIfam" id="TIGR00150">
    <property type="entry name" value="T6A_YjeE"/>
    <property type="match status" value="1"/>
</dbReference>
<keyword evidence="12" id="KW-0460">Magnesium</keyword>
<comment type="similarity">
    <text evidence="3">Belongs to the TsaE family.</text>
</comment>
<dbReference type="RefSeq" id="WP_344841810.1">
    <property type="nucleotide sequence ID" value="NZ_BAABDF010000001.1"/>
</dbReference>
<comment type="caution">
    <text evidence="14">The sequence shown here is derived from an EMBL/GenBank/DDBJ whole genome shotgun (WGS) entry which is preliminary data.</text>
</comment>
<evidence type="ECO:0000256" key="10">
    <source>
        <dbReference type="ARBA" id="ARBA00022833"/>
    </source>
</evidence>
<keyword evidence="15" id="KW-1185">Reference proteome</keyword>
<dbReference type="SUPFAM" id="SSF52540">
    <property type="entry name" value="P-loop containing nucleoside triphosphate hydrolases"/>
    <property type="match status" value="1"/>
</dbReference>
<evidence type="ECO:0000313" key="14">
    <source>
        <dbReference type="EMBL" id="GAA3852916.1"/>
    </source>
</evidence>
<evidence type="ECO:0000256" key="13">
    <source>
        <dbReference type="ARBA" id="ARBA00032441"/>
    </source>
</evidence>
<accession>A0ABP7JS24</accession>
<keyword evidence="10" id="KW-0862">Zinc</keyword>
<keyword evidence="8" id="KW-0547">Nucleotide-binding</keyword>
<dbReference type="Gene3D" id="3.40.50.300">
    <property type="entry name" value="P-loop containing nucleotide triphosphate hydrolases"/>
    <property type="match status" value="1"/>
</dbReference>
<dbReference type="PANTHER" id="PTHR33540:SF2">
    <property type="entry name" value="TRNA THREONYLCARBAMOYLADENOSINE BIOSYNTHESIS PROTEIN TSAE"/>
    <property type="match status" value="1"/>
</dbReference>
<evidence type="ECO:0000256" key="6">
    <source>
        <dbReference type="ARBA" id="ARBA00022694"/>
    </source>
</evidence>
<dbReference type="InterPro" id="IPR006650">
    <property type="entry name" value="A/AMP_deam_AS"/>
</dbReference>
<comment type="cofactor">
    <cofactor evidence="1">
        <name>Zn(2+)</name>
        <dbReference type="ChEBI" id="CHEBI:29105"/>
    </cofactor>
</comment>
<keyword evidence="11" id="KW-0067">ATP-binding</keyword>
<dbReference type="InterPro" id="IPR003442">
    <property type="entry name" value="T6A_TsaE"/>
</dbReference>
<evidence type="ECO:0000313" key="15">
    <source>
        <dbReference type="Proteomes" id="UP001399917"/>
    </source>
</evidence>
<evidence type="ECO:0000256" key="9">
    <source>
        <dbReference type="ARBA" id="ARBA00022801"/>
    </source>
</evidence>
<evidence type="ECO:0000256" key="11">
    <source>
        <dbReference type="ARBA" id="ARBA00022840"/>
    </source>
</evidence>
<evidence type="ECO:0000256" key="3">
    <source>
        <dbReference type="ARBA" id="ARBA00007599"/>
    </source>
</evidence>
<reference evidence="15" key="1">
    <citation type="journal article" date="2019" name="Int. J. Syst. Evol. Microbiol.">
        <title>The Global Catalogue of Microorganisms (GCM) 10K type strain sequencing project: providing services to taxonomists for standard genome sequencing and annotation.</title>
        <authorList>
            <consortium name="The Broad Institute Genomics Platform"/>
            <consortium name="The Broad Institute Genome Sequencing Center for Infectious Disease"/>
            <person name="Wu L."/>
            <person name="Ma J."/>
        </authorList>
    </citation>
    <scope>NUCLEOTIDE SEQUENCE [LARGE SCALE GENOMIC DNA]</scope>
    <source>
        <strain evidence="15">JCM 17190</strain>
    </source>
</reference>
<evidence type="ECO:0000256" key="12">
    <source>
        <dbReference type="ARBA" id="ARBA00022842"/>
    </source>
</evidence>
<dbReference type="InterPro" id="IPR027417">
    <property type="entry name" value="P-loop_NTPase"/>
</dbReference>
<gene>
    <name evidence="14" type="ORF">GCM10022404_00360</name>
</gene>
<protein>
    <recommendedName>
        <fullName evidence="4">tRNA threonylcarbamoyladenosine biosynthesis protein TsaE</fullName>
    </recommendedName>
    <alternativeName>
        <fullName evidence="13">t(6)A37 threonylcarbamoyladenosine biosynthesis protein TsaE</fullName>
    </alternativeName>
</protein>
<dbReference type="Pfam" id="PF02367">
    <property type="entry name" value="TsaE"/>
    <property type="match status" value="1"/>
</dbReference>
<name>A0ABP7JS24_9RHOB</name>
<comment type="subcellular location">
    <subcellularLocation>
        <location evidence="2">Cytoplasm</location>
    </subcellularLocation>
</comment>
<evidence type="ECO:0000256" key="2">
    <source>
        <dbReference type="ARBA" id="ARBA00004496"/>
    </source>
</evidence>
<dbReference type="Proteomes" id="UP001399917">
    <property type="component" value="Unassembled WGS sequence"/>
</dbReference>
<dbReference type="PANTHER" id="PTHR33540">
    <property type="entry name" value="TRNA THREONYLCARBAMOYLADENOSINE BIOSYNTHESIS PROTEIN TSAE"/>
    <property type="match status" value="1"/>
</dbReference>
<proteinExistence type="inferred from homology"/>
<evidence type="ECO:0000256" key="5">
    <source>
        <dbReference type="ARBA" id="ARBA00022490"/>
    </source>
</evidence>
<keyword evidence="6" id="KW-0819">tRNA processing</keyword>
<dbReference type="PROSITE" id="PS00485">
    <property type="entry name" value="A_DEAMINASE"/>
    <property type="match status" value="1"/>
</dbReference>
<keyword evidence="9" id="KW-0378">Hydrolase</keyword>
<evidence type="ECO:0000256" key="4">
    <source>
        <dbReference type="ARBA" id="ARBA00019010"/>
    </source>
</evidence>
<dbReference type="EMBL" id="BAABDF010000001">
    <property type="protein sequence ID" value="GAA3852916.1"/>
    <property type="molecule type" value="Genomic_DNA"/>
</dbReference>